<accession>A0A9W9PFI3</accession>
<keyword evidence="3" id="KW-1185">Reference proteome</keyword>
<organism evidence="2 3">
    <name type="scientific">Penicillium chermesinum</name>
    <dbReference type="NCBI Taxonomy" id="63820"/>
    <lineage>
        <taxon>Eukaryota</taxon>
        <taxon>Fungi</taxon>
        <taxon>Dikarya</taxon>
        <taxon>Ascomycota</taxon>
        <taxon>Pezizomycotina</taxon>
        <taxon>Eurotiomycetes</taxon>
        <taxon>Eurotiomycetidae</taxon>
        <taxon>Eurotiales</taxon>
        <taxon>Aspergillaceae</taxon>
        <taxon>Penicillium</taxon>
    </lineage>
</organism>
<reference evidence="2" key="2">
    <citation type="journal article" date="2023" name="IMA Fungus">
        <title>Comparative genomic study of the Penicillium genus elucidates a diverse pangenome and 15 lateral gene transfer events.</title>
        <authorList>
            <person name="Petersen C."/>
            <person name="Sorensen T."/>
            <person name="Nielsen M.R."/>
            <person name="Sondergaard T.E."/>
            <person name="Sorensen J.L."/>
            <person name="Fitzpatrick D.A."/>
            <person name="Frisvad J.C."/>
            <person name="Nielsen K.L."/>
        </authorList>
    </citation>
    <scope>NUCLEOTIDE SEQUENCE</scope>
    <source>
        <strain evidence="2">IBT 19713</strain>
    </source>
</reference>
<name>A0A9W9PFI3_9EURO</name>
<sequence length="379" mass="42317">MSSNGYLSKESILALGDKDPEYAEWQKANPEDDEMDWSNIEIARAAVDEWSREQCNLLPDQGILMNIPMRDGYQSSLRIFRPTFSESCPIPSPPSPVIVLIHGGAFCCGDNSNFAAQAVALRALYSATVVLTSYRLVPEHPFPVGQQDIWDSLEWLAKNAESALGADMNAGFIVGGVSSGGNAAATIGQMWVDEYANEDHSPQNSSRPKLTGIWLSVPFLFSSRDHVPKEYQELFWSREQFKGDSTSGEIPAAVVKMQQWDTRSRWYSPINSPNPEPHKILAKHGLRVHFQAAGRCFARDDSLIYERILSQNGVETKLDIYPGRVQQCPHAHFAGIEISESRRCNLEMFKGFAWLLRKSAPSEEQIVSTVRRVAPSIII</sequence>
<dbReference type="GO" id="GO:0016787">
    <property type="term" value="F:hydrolase activity"/>
    <property type="evidence" value="ECO:0007669"/>
    <property type="project" value="InterPro"/>
</dbReference>
<evidence type="ECO:0000313" key="3">
    <source>
        <dbReference type="Proteomes" id="UP001150941"/>
    </source>
</evidence>
<feature type="domain" description="Alpha/beta hydrolase fold-3" evidence="1">
    <location>
        <begin position="98"/>
        <end position="325"/>
    </location>
</feature>
<dbReference type="OrthoDB" id="408631at2759"/>
<dbReference type="PANTHER" id="PTHR23024">
    <property type="entry name" value="ARYLACETAMIDE DEACETYLASE"/>
    <property type="match status" value="1"/>
</dbReference>
<dbReference type="GO" id="GO:0017000">
    <property type="term" value="P:antibiotic biosynthetic process"/>
    <property type="evidence" value="ECO:0007669"/>
    <property type="project" value="UniProtKB-ARBA"/>
</dbReference>
<reference evidence="2" key="1">
    <citation type="submission" date="2022-11" db="EMBL/GenBank/DDBJ databases">
        <authorList>
            <person name="Petersen C."/>
        </authorList>
    </citation>
    <scope>NUCLEOTIDE SEQUENCE</scope>
    <source>
        <strain evidence="2">IBT 19713</strain>
    </source>
</reference>
<dbReference type="InterPro" id="IPR050466">
    <property type="entry name" value="Carboxylest/Gibb_receptor"/>
</dbReference>
<dbReference type="Proteomes" id="UP001150941">
    <property type="component" value="Unassembled WGS sequence"/>
</dbReference>
<dbReference type="InterPro" id="IPR013094">
    <property type="entry name" value="AB_hydrolase_3"/>
</dbReference>
<protein>
    <recommendedName>
        <fullName evidence="1">Alpha/beta hydrolase fold-3 domain-containing protein</fullName>
    </recommendedName>
</protein>
<dbReference type="Gene3D" id="3.40.50.1820">
    <property type="entry name" value="alpha/beta hydrolase"/>
    <property type="match status" value="1"/>
</dbReference>
<dbReference type="RefSeq" id="XP_058333211.1">
    <property type="nucleotide sequence ID" value="XM_058470070.1"/>
</dbReference>
<evidence type="ECO:0000259" key="1">
    <source>
        <dbReference type="Pfam" id="PF07859"/>
    </source>
</evidence>
<dbReference type="PANTHER" id="PTHR23024:SF643">
    <property type="entry name" value="AB HYDROLASE SUPERFAMILY PROTEIN B1A11.02"/>
    <property type="match status" value="1"/>
</dbReference>
<proteinExistence type="predicted"/>
<dbReference type="EMBL" id="JAPQKS010000002">
    <property type="protein sequence ID" value="KAJ5245790.1"/>
    <property type="molecule type" value="Genomic_DNA"/>
</dbReference>
<comment type="caution">
    <text evidence="2">The sequence shown here is derived from an EMBL/GenBank/DDBJ whole genome shotgun (WGS) entry which is preliminary data.</text>
</comment>
<dbReference type="GeneID" id="83197373"/>
<dbReference type="AlphaFoldDB" id="A0A9W9PFI3"/>
<gene>
    <name evidence="2" type="ORF">N7468_000773</name>
</gene>
<evidence type="ECO:0000313" key="2">
    <source>
        <dbReference type="EMBL" id="KAJ5245790.1"/>
    </source>
</evidence>
<dbReference type="Pfam" id="PF07859">
    <property type="entry name" value="Abhydrolase_3"/>
    <property type="match status" value="1"/>
</dbReference>
<dbReference type="GO" id="GO:0072330">
    <property type="term" value="P:monocarboxylic acid biosynthetic process"/>
    <property type="evidence" value="ECO:0007669"/>
    <property type="project" value="UniProtKB-ARBA"/>
</dbReference>
<dbReference type="InterPro" id="IPR029058">
    <property type="entry name" value="AB_hydrolase_fold"/>
</dbReference>
<dbReference type="SUPFAM" id="SSF53474">
    <property type="entry name" value="alpha/beta-Hydrolases"/>
    <property type="match status" value="1"/>
</dbReference>